<dbReference type="Pfam" id="PF16563">
    <property type="entry name" value="P66_CC"/>
    <property type="match status" value="1"/>
</dbReference>
<feature type="domain" description="GATA-type" evidence="8">
    <location>
        <begin position="442"/>
        <end position="466"/>
    </location>
</feature>
<feature type="coiled-coil region" evidence="7">
    <location>
        <begin position="176"/>
        <end position="203"/>
    </location>
</feature>
<dbReference type="GO" id="GO:0016581">
    <property type="term" value="C:NuRD complex"/>
    <property type="evidence" value="ECO:0007669"/>
    <property type="project" value="TreeGrafter"/>
</dbReference>
<dbReference type="PANTHER" id="PTHR13455:SF4">
    <property type="entry name" value="TRANSCRIPTIONAL REPRESSOR P66-BETA"/>
    <property type="match status" value="1"/>
</dbReference>
<evidence type="ECO:0000256" key="4">
    <source>
        <dbReference type="ARBA" id="ARBA00023163"/>
    </source>
</evidence>
<dbReference type="InterPro" id="IPR032346">
    <property type="entry name" value="P66_CC"/>
</dbReference>
<dbReference type="PANTHER" id="PTHR13455">
    <property type="entry name" value="TRANSCRIPTIONAL REPRESSOR P66-RELATED"/>
    <property type="match status" value="1"/>
</dbReference>
<keyword evidence="3 7" id="KW-0175">Coiled coil</keyword>
<dbReference type="InterPro" id="IPR040386">
    <property type="entry name" value="P66"/>
</dbReference>
<dbReference type="GO" id="GO:0043565">
    <property type="term" value="F:sequence-specific DNA binding"/>
    <property type="evidence" value="ECO:0007669"/>
    <property type="project" value="InterPro"/>
</dbReference>
<reference evidence="10" key="1">
    <citation type="submission" date="2025-08" db="UniProtKB">
        <authorList>
            <consortium name="RefSeq"/>
        </authorList>
    </citation>
    <scope>IDENTIFICATION</scope>
</reference>
<dbReference type="InterPro" id="IPR000679">
    <property type="entry name" value="Znf_GATA"/>
</dbReference>
<organism evidence="9 10">
    <name type="scientific">Chanos chanos</name>
    <name type="common">Milkfish</name>
    <name type="synonym">Mugil chanos</name>
    <dbReference type="NCBI Taxonomy" id="29144"/>
    <lineage>
        <taxon>Eukaryota</taxon>
        <taxon>Metazoa</taxon>
        <taxon>Chordata</taxon>
        <taxon>Craniata</taxon>
        <taxon>Vertebrata</taxon>
        <taxon>Euteleostomi</taxon>
        <taxon>Actinopterygii</taxon>
        <taxon>Neopterygii</taxon>
        <taxon>Teleostei</taxon>
        <taxon>Ostariophysi</taxon>
        <taxon>Gonorynchiformes</taxon>
        <taxon>Chanidae</taxon>
        <taxon>Chanos</taxon>
    </lineage>
</organism>
<evidence type="ECO:0000256" key="2">
    <source>
        <dbReference type="ARBA" id="ARBA00023015"/>
    </source>
</evidence>
<name>A0A6J2W1Q7_CHACN</name>
<evidence type="ECO:0000256" key="1">
    <source>
        <dbReference type="ARBA" id="ARBA00004123"/>
    </source>
</evidence>
<sequence length="619" mass="66657">MERMSEEALRLNLLKRGLDTTDERGGGSSREELLAKRLKMEGHEAMERLKMLALLKRKDFGGLEGPAGVLGDMKGPCGSGIPASMGYAAYEEKLNGSLRTPGVATHSLLGKSGKENVADEPVDMSAKRVDVDRERHTPSPDVIILSDNEASSPRGAGRGEERLKAANLDMFKGKSVEERQRVIKALREELRLEEAKLVLLKKLRQSQLQKENLIQKVSGVQNSSTAGQSSSILSSQGMAKLPVRPGLHSTDPQNLRAAQGQSVIKTVVNASMPQLMMSQRLIAPNPAQLQGQRLSSKQSGIMRGTTGGLNSTVSYQQASMSQRSSSSAIYMNLAHMQATAGAGGVGGVGAVSPSPLSSPGASTMQDTVSSQAAAKLALRKQLEKTLLEIPPPKPPAPLLHFLPSAANSEFIYLVGLEEVVQSVIDSQGKLRMPGSCMEPFVCAQCKTDFTPHWKQEKSGRILCEHCMTSNQKKVLKAEHTNRLKNAFVKALQQEQEIEQRLQQAALSSSTSVTVPNVSKAESMIRHHALRQASHSQASLQRSLSRSAQGVLSNFAQASQQLSVAGSLLGMTAKHCVNIAYLNPGSVGGHKSSSLADRQREYLLDMIPPRSISQSITGQK</sequence>
<dbReference type="GO" id="GO:0000122">
    <property type="term" value="P:negative regulation of transcription by RNA polymerase II"/>
    <property type="evidence" value="ECO:0007669"/>
    <property type="project" value="InterPro"/>
</dbReference>
<evidence type="ECO:0000256" key="6">
    <source>
        <dbReference type="PROSITE-ProRule" id="PRU00094"/>
    </source>
</evidence>
<dbReference type="Proteomes" id="UP000504632">
    <property type="component" value="Chromosome 8"/>
</dbReference>
<keyword evidence="5" id="KW-0539">Nucleus</keyword>
<evidence type="ECO:0000313" key="10">
    <source>
        <dbReference type="RefSeq" id="XP_030638227.1"/>
    </source>
</evidence>
<proteinExistence type="predicted"/>
<evidence type="ECO:0000256" key="5">
    <source>
        <dbReference type="ARBA" id="ARBA00023242"/>
    </source>
</evidence>
<dbReference type="PROSITE" id="PS50114">
    <property type="entry name" value="GATA_ZN_FINGER_2"/>
    <property type="match status" value="1"/>
</dbReference>
<protein>
    <submittedName>
        <fullName evidence="10">Transcriptional repressor p66-beta-like</fullName>
    </submittedName>
</protein>
<dbReference type="SUPFAM" id="SSF57716">
    <property type="entry name" value="Glucocorticoid receptor-like (DNA-binding domain)"/>
    <property type="match status" value="1"/>
</dbReference>
<keyword evidence="2" id="KW-0805">Transcription regulation</keyword>
<accession>A0A6J2W1Q7</accession>
<dbReference type="GO" id="GO:0008270">
    <property type="term" value="F:zinc ion binding"/>
    <property type="evidence" value="ECO:0007669"/>
    <property type="project" value="UniProtKB-KW"/>
</dbReference>
<dbReference type="RefSeq" id="XP_030638227.1">
    <property type="nucleotide sequence ID" value="XM_030782367.1"/>
</dbReference>
<gene>
    <name evidence="10" type="primary">LOC115818866</name>
</gene>
<dbReference type="Gene3D" id="6.10.250.1650">
    <property type="match status" value="1"/>
</dbReference>
<dbReference type="Pfam" id="PF00320">
    <property type="entry name" value="GATA"/>
    <property type="match status" value="1"/>
</dbReference>
<comment type="subcellular location">
    <subcellularLocation>
        <location evidence="1">Nucleus</location>
    </subcellularLocation>
</comment>
<keyword evidence="9" id="KW-1185">Reference proteome</keyword>
<dbReference type="AlphaFoldDB" id="A0A6J2W1Q7"/>
<keyword evidence="6" id="KW-0479">Metal-binding</keyword>
<dbReference type="InParanoid" id="A0A6J2W1Q7"/>
<evidence type="ECO:0000313" key="9">
    <source>
        <dbReference type="Proteomes" id="UP000504632"/>
    </source>
</evidence>
<dbReference type="OrthoDB" id="7331812at2759"/>
<evidence type="ECO:0000256" key="3">
    <source>
        <dbReference type="ARBA" id="ARBA00023054"/>
    </source>
</evidence>
<keyword evidence="6" id="KW-0862">Zinc</keyword>
<evidence type="ECO:0000259" key="8">
    <source>
        <dbReference type="PROSITE" id="PS50114"/>
    </source>
</evidence>
<dbReference type="GeneID" id="115818866"/>
<evidence type="ECO:0000256" key="7">
    <source>
        <dbReference type="SAM" id="Coils"/>
    </source>
</evidence>
<keyword evidence="4" id="KW-0804">Transcription</keyword>
<keyword evidence="6" id="KW-0863">Zinc-finger</keyword>